<keyword evidence="2" id="KW-0812">Transmembrane</keyword>
<reference evidence="3 4" key="1">
    <citation type="submission" date="2020-07" db="EMBL/GenBank/DDBJ databases">
        <title>Comparative genomics of pyrophilous fungi reveals a link between fire events and developmental genes.</title>
        <authorList>
            <consortium name="DOE Joint Genome Institute"/>
            <person name="Steindorff A.S."/>
            <person name="Carver A."/>
            <person name="Calhoun S."/>
            <person name="Stillman K."/>
            <person name="Liu H."/>
            <person name="Lipzen A."/>
            <person name="Pangilinan J."/>
            <person name="Labutti K."/>
            <person name="Bruns T.D."/>
            <person name="Grigoriev I.V."/>
        </authorList>
    </citation>
    <scope>NUCLEOTIDE SEQUENCE [LARGE SCALE GENOMIC DNA]</scope>
    <source>
        <strain evidence="3 4">CBS 144469</strain>
    </source>
</reference>
<accession>A0A8H6H844</accession>
<organism evidence="3 4">
    <name type="scientific">Ephemerocybe angulata</name>
    <dbReference type="NCBI Taxonomy" id="980116"/>
    <lineage>
        <taxon>Eukaryota</taxon>
        <taxon>Fungi</taxon>
        <taxon>Dikarya</taxon>
        <taxon>Basidiomycota</taxon>
        <taxon>Agaricomycotina</taxon>
        <taxon>Agaricomycetes</taxon>
        <taxon>Agaricomycetidae</taxon>
        <taxon>Agaricales</taxon>
        <taxon>Agaricineae</taxon>
        <taxon>Psathyrellaceae</taxon>
        <taxon>Ephemerocybe</taxon>
    </lineage>
</organism>
<evidence type="ECO:0000256" key="2">
    <source>
        <dbReference type="SAM" id="Phobius"/>
    </source>
</evidence>
<evidence type="ECO:0000313" key="4">
    <source>
        <dbReference type="Proteomes" id="UP000521943"/>
    </source>
</evidence>
<protein>
    <recommendedName>
        <fullName evidence="5">BTB domain-containing protein</fullName>
    </recommendedName>
</protein>
<gene>
    <name evidence="3" type="ORF">DFP72DRAFT_292406</name>
</gene>
<evidence type="ECO:0000256" key="1">
    <source>
        <dbReference type="SAM" id="MobiDB-lite"/>
    </source>
</evidence>
<dbReference type="Proteomes" id="UP000521943">
    <property type="component" value="Unassembled WGS sequence"/>
</dbReference>
<feature type="compositionally biased region" description="Polar residues" evidence="1">
    <location>
        <begin position="258"/>
        <end position="268"/>
    </location>
</feature>
<dbReference type="AlphaFoldDB" id="A0A8H6H844"/>
<name>A0A8H6H844_9AGAR</name>
<dbReference type="EMBL" id="JACGCI010000269">
    <property type="protein sequence ID" value="KAF6741281.1"/>
    <property type="molecule type" value="Genomic_DNA"/>
</dbReference>
<comment type="caution">
    <text evidence="3">The sequence shown here is derived from an EMBL/GenBank/DDBJ whole genome shotgun (WGS) entry which is preliminary data.</text>
</comment>
<proteinExistence type="predicted"/>
<feature type="region of interest" description="Disordered" evidence="1">
    <location>
        <begin position="236"/>
        <end position="268"/>
    </location>
</feature>
<keyword evidence="4" id="KW-1185">Reference proteome</keyword>
<keyword evidence="2" id="KW-0472">Membrane</keyword>
<sequence>MGKSTPTTKKAGSPDTDVKMKCLEHHPQYYLVGGDLFLLIGTTIFRIHSYFFKREAKNFYTKLIDPAFIGDEKRGTTEDTAIIIETATVEEFEHFLWVFYNPRYDVYEADIRVWFTILRLAHEWDFPEVTRFALREVKRRENEIGLVERIVLYQTYHAPAEFLVPLFAELCARPTSPTDEETHLLGFEQTVKIYRARERLRSSGGVSPLPPGTSEADTYPTISTILGLPQYTGRNVLDQDGDANTMNGAPIVRAPVKKNNNGRTSGKT</sequence>
<feature type="transmembrane region" description="Helical" evidence="2">
    <location>
        <begin position="29"/>
        <end position="47"/>
    </location>
</feature>
<dbReference type="OrthoDB" id="2593747at2759"/>
<evidence type="ECO:0008006" key="5">
    <source>
        <dbReference type="Google" id="ProtNLM"/>
    </source>
</evidence>
<keyword evidence="2" id="KW-1133">Transmembrane helix</keyword>
<evidence type="ECO:0000313" key="3">
    <source>
        <dbReference type="EMBL" id="KAF6741281.1"/>
    </source>
</evidence>